<dbReference type="PANTHER" id="PTHR43717:SF1">
    <property type="entry name" value="ANAEROBIC NITRIC OXIDE REDUCTASE FLAVORUBREDOXIN"/>
    <property type="match status" value="1"/>
</dbReference>
<dbReference type="GO" id="GO:0009055">
    <property type="term" value="F:electron transfer activity"/>
    <property type="evidence" value="ECO:0007669"/>
    <property type="project" value="InterPro"/>
</dbReference>
<evidence type="ECO:0000259" key="2">
    <source>
        <dbReference type="PROSITE" id="PS50902"/>
    </source>
</evidence>
<dbReference type="SMART" id="SM00849">
    <property type="entry name" value="Lactamase_B"/>
    <property type="match status" value="1"/>
</dbReference>
<dbReference type="EMBL" id="QRNJ01000131">
    <property type="protein sequence ID" value="RHK31684.1"/>
    <property type="molecule type" value="Genomic_DNA"/>
</dbReference>
<evidence type="ECO:0000313" key="10">
    <source>
        <dbReference type="Proteomes" id="UP000286561"/>
    </source>
</evidence>
<dbReference type="InterPro" id="IPR036866">
    <property type="entry name" value="RibonucZ/Hydroxyglut_hydro"/>
</dbReference>
<evidence type="ECO:0000256" key="1">
    <source>
        <dbReference type="ARBA" id="ARBA00007121"/>
    </source>
</evidence>
<dbReference type="Gene3D" id="3.40.50.360">
    <property type="match status" value="1"/>
</dbReference>
<dbReference type="EMBL" id="CYYC01000029">
    <property type="protein sequence ID" value="CUN10447.1"/>
    <property type="molecule type" value="Genomic_DNA"/>
</dbReference>
<dbReference type="SUPFAM" id="SSF56281">
    <property type="entry name" value="Metallo-hydrolase/oxidoreductase"/>
    <property type="match status" value="1"/>
</dbReference>
<evidence type="ECO:0000313" key="7">
    <source>
        <dbReference type="Proteomes" id="UP000095390"/>
    </source>
</evidence>
<protein>
    <submittedName>
        <fullName evidence="5">FprA family A-type flavoprotein</fullName>
    </submittedName>
    <submittedName>
        <fullName evidence="4">H(2)O-forming NADH oxidase</fullName>
        <ecNumber evidence="4">1.6.3.-</ecNumber>
    </submittedName>
</protein>
<dbReference type="AlphaFoldDB" id="A0A174F1M0"/>
<dbReference type="CDD" id="cd07709">
    <property type="entry name" value="flavodiiron_proteins_MBL-fold"/>
    <property type="match status" value="1"/>
</dbReference>
<dbReference type="RefSeq" id="WP_022169656.1">
    <property type="nucleotide sequence ID" value="NZ_BLYK01000005.1"/>
</dbReference>
<dbReference type="GO" id="GO:0016651">
    <property type="term" value="F:oxidoreductase activity, acting on NAD(P)H"/>
    <property type="evidence" value="ECO:0007669"/>
    <property type="project" value="UniProtKB-ARBA"/>
</dbReference>
<dbReference type="Proteomes" id="UP000095390">
    <property type="component" value="Unassembled WGS sequence"/>
</dbReference>
<proteinExistence type="inferred from homology"/>
<evidence type="ECO:0000313" key="5">
    <source>
        <dbReference type="EMBL" id="RGZ83049.1"/>
    </source>
</evidence>
<dbReference type="EMBL" id="QSEP01000034">
    <property type="protein sequence ID" value="RGZ83049.1"/>
    <property type="molecule type" value="Genomic_DNA"/>
</dbReference>
<reference evidence="7 8" key="1">
    <citation type="submission" date="2015-09" db="EMBL/GenBank/DDBJ databases">
        <authorList>
            <consortium name="Pathogen Informatics"/>
        </authorList>
    </citation>
    <scope>NUCLEOTIDE SEQUENCE [LARGE SCALE GENOMIC DNA]</scope>
    <source>
        <strain evidence="4 8">2789STDY5834835</strain>
        <strain evidence="3 7">2789STDY5834966</strain>
    </source>
</reference>
<evidence type="ECO:0000313" key="6">
    <source>
        <dbReference type="EMBL" id="RHK31684.1"/>
    </source>
</evidence>
<name>A0A174F1M0_9FIRM</name>
<dbReference type="InterPro" id="IPR001279">
    <property type="entry name" value="Metallo-B-lactamas"/>
</dbReference>
<comment type="similarity">
    <text evidence="1">In the N-terminal section; belongs to the zinc metallo-hydrolase group 3 family.</text>
</comment>
<dbReference type="PIRSF" id="PIRSF005243">
    <property type="entry name" value="ROO"/>
    <property type="match status" value="1"/>
</dbReference>
<dbReference type="GO" id="GO:0010181">
    <property type="term" value="F:FMN binding"/>
    <property type="evidence" value="ECO:0007669"/>
    <property type="project" value="InterPro"/>
</dbReference>
<evidence type="ECO:0000313" key="8">
    <source>
        <dbReference type="Proteomes" id="UP000095679"/>
    </source>
</evidence>
<dbReference type="InterPro" id="IPR016440">
    <property type="entry name" value="Rubredoxin-O_OxRdtase"/>
</dbReference>
<dbReference type="Proteomes" id="UP000283497">
    <property type="component" value="Unassembled WGS sequence"/>
</dbReference>
<dbReference type="OrthoDB" id="9807946at2"/>
<evidence type="ECO:0000313" key="9">
    <source>
        <dbReference type="Proteomes" id="UP000283497"/>
    </source>
</evidence>
<reference evidence="9 10" key="2">
    <citation type="submission" date="2018-08" db="EMBL/GenBank/DDBJ databases">
        <title>A genome reference for cultivated species of the human gut microbiota.</title>
        <authorList>
            <person name="Zou Y."/>
            <person name="Xue W."/>
            <person name="Luo G."/>
        </authorList>
    </citation>
    <scope>NUCLEOTIDE SEQUENCE [LARGE SCALE GENOMIC DNA]</scope>
    <source>
        <strain evidence="6 9">AF45-14BH</strain>
        <strain evidence="5 10">AM48-23BH</strain>
    </source>
</reference>
<dbReference type="Gene3D" id="3.60.15.10">
    <property type="entry name" value="Ribonuclease Z/Hydroxyacylglutathione hydrolase-like"/>
    <property type="match status" value="1"/>
</dbReference>
<gene>
    <name evidence="4" type="primary">fprA1</name>
    <name evidence="6" type="ORF">DW068_17240</name>
    <name evidence="5" type="ORF">DW972_07195</name>
    <name evidence="4" type="ORF">ERS852450_01793</name>
    <name evidence="3" type="ORF">ERS852578_02214</name>
</gene>
<accession>A0A174F1M0</accession>
<dbReference type="InterPro" id="IPR045761">
    <property type="entry name" value="ODP_dom"/>
</dbReference>
<organism evidence="4 8">
    <name type="scientific">Anaerobutyricum hallii</name>
    <dbReference type="NCBI Taxonomy" id="39488"/>
    <lineage>
        <taxon>Bacteria</taxon>
        <taxon>Bacillati</taxon>
        <taxon>Bacillota</taxon>
        <taxon>Clostridia</taxon>
        <taxon>Lachnospirales</taxon>
        <taxon>Lachnospiraceae</taxon>
        <taxon>Anaerobutyricum</taxon>
    </lineage>
</organism>
<feature type="domain" description="Flavodoxin-like" evidence="2">
    <location>
        <begin position="244"/>
        <end position="384"/>
    </location>
</feature>
<dbReference type="EMBL" id="CYZL01000014">
    <property type="protein sequence ID" value="CUO43447.1"/>
    <property type="molecule type" value="Genomic_DNA"/>
</dbReference>
<keyword evidence="4" id="KW-0560">Oxidoreductase</keyword>
<sequence>MFKVTEDIIYVGVNDHEVDLFEGQYDVPNGMAYNSYVVLDEKVAVFDTVDAHFKDEWLANLEEAFAGRTPDYLIVQHMEPDHAANIANFAEKYPEAKIVGNAKTFPMMKQFFGTDFADRQVIVKEGETLSTGKHNLTFVMAPMVHWPEVMMTYDTTDKIFFSADAFGKFGALDVEEEWDCEARRYYIGIVGKYGPMVQKLFGKVGSLEIKAICPLHGPVLTENLEHYLNLYNIWSSYQVETEGTVIAYTSVYGNTKKAVELLAEKLKEEGCPKVVVTDLARDDMAEAVEDAFRYGKLILATTTYNGDIFPFMKEFINHLTERSYQNRTIGFVENGSWTPMAAKIMKAAFEKSKNITFADTTVTIRSAVDETSEAQIVALAKEMK</sequence>
<evidence type="ECO:0000313" key="4">
    <source>
        <dbReference type="EMBL" id="CUO43447.1"/>
    </source>
</evidence>
<evidence type="ECO:0000313" key="3">
    <source>
        <dbReference type="EMBL" id="CUN10447.1"/>
    </source>
</evidence>
<dbReference type="Proteomes" id="UP000286561">
    <property type="component" value="Unassembled WGS sequence"/>
</dbReference>
<dbReference type="InterPro" id="IPR029039">
    <property type="entry name" value="Flavoprotein-like_sf"/>
</dbReference>
<dbReference type="GO" id="GO:0046872">
    <property type="term" value="F:metal ion binding"/>
    <property type="evidence" value="ECO:0007669"/>
    <property type="project" value="InterPro"/>
</dbReference>
<dbReference type="EC" id="1.6.3.-" evidence="4"/>
<dbReference type="InterPro" id="IPR008254">
    <property type="entry name" value="Flavodoxin/NO_synth"/>
</dbReference>
<dbReference type="PANTHER" id="PTHR43717">
    <property type="entry name" value="ANAEROBIC NITRIC OXIDE REDUCTASE FLAVORUBREDOXIN"/>
    <property type="match status" value="1"/>
</dbReference>
<dbReference type="Proteomes" id="UP000095679">
    <property type="component" value="Unassembled WGS sequence"/>
</dbReference>
<dbReference type="SUPFAM" id="SSF52218">
    <property type="entry name" value="Flavoproteins"/>
    <property type="match status" value="1"/>
</dbReference>
<dbReference type="PROSITE" id="PS50902">
    <property type="entry name" value="FLAVODOXIN_LIKE"/>
    <property type="match status" value="1"/>
</dbReference>
<dbReference type="InterPro" id="IPR026816">
    <property type="entry name" value="Flavodoxin_dom"/>
</dbReference>
<dbReference type="Pfam" id="PF19583">
    <property type="entry name" value="ODP"/>
    <property type="match status" value="1"/>
</dbReference>
<dbReference type="Pfam" id="PF12724">
    <property type="entry name" value="Flavodoxin_5"/>
    <property type="match status" value="1"/>
</dbReference>